<protein>
    <submittedName>
        <fullName evidence="2">Uncharacterized protein</fullName>
    </submittedName>
</protein>
<dbReference type="Proteomes" id="UP001283361">
    <property type="component" value="Unassembled WGS sequence"/>
</dbReference>
<keyword evidence="3" id="KW-1185">Reference proteome</keyword>
<dbReference type="EMBL" id="JAWDGP010003737">
    <property type="protein sequence ID" value="KAK3771484.1"/>
    <property type="molecule type" value="Genomic_DNA"/>
</dbReference>
<name>A0AAE0ZL54_9GAST</name>
<gene>
    <name evidence="2" type="ORF">RRG08_065413</name>
</gene>
<feature type="region of interest" description="Disordered" evidence="1">
    <location>
        <begin position="1"/>
        <end position="32"/>
    </location>
</feature>
<proteinExistence type="predicted"/>
<accession>A0AAE0ZL54</accession>
<comment type="caution">
    <text evidence="2">The sequence shown here is derived from an EMBL/GenBank/DDBJ whole genome shotgun (WGS) entry which is preliminary data.</text>
</comment>
<evidence type="ECO:0000313" key="3">
    <source>
        <dbReference type="Proteomes" id="UP001283361"/>
    </source>
</evidence>
<organism evidence="2 3">
    <name type="scientific">Elysia crispata</name>
    <name type="common">lettuce slug</name>
    <dbReference type="NCBI Taxonomy" id="231223"/>
    <lineage>
        <taxon>Eukaryota</taxon>
        <taxon>Metazoa</taxon>
        <taxon>Spiralia</taxon>
        <taxon>Lophotrochozoa</taxon>
        <taxon>Mollusca</taxon>
        <taxon>Gastropoda</taxon>
        <taxon>Heterobranchia</taxon>
        <taxon>Euthyneura</taxon>
        <taxon>Panpulmonata</taxon>
        <taxon>Sacoglossa</taxon>
        <taxon>Placobranchoidea</taxon>
        <taxon>Plakobranchidae</taxon>
        <taxon>Elysia</taxon>
    </lineage>
</organism>
<sequence>MEKRDRQKGRSSQKTSIHDLSRSFAAGNDEEDPRPVLALASVMNISPSPSSTMGSERAFRMAEEQGNILMT</sequence>
<dbReference type="AlphaFoldDB" id="A0AAE0ZL54"/>
<evidence type="ECO:0000256" key="1">
    <source>
        <dbReference type="SAM" id="MobiDB-lite"/>
    </source>
</evidence>
<reference evidence="2" key="1">
    <citation type="journal article" date="2023" name="G3 (Bethesda)">
        <title>A reference genome for the long-term kleptoplast-retaining sea slug Elysia crispata morphotype clarki.</title>
        <authorList>
            <person name="Eastman K.E."/>
            <person name="Pendleton A.L."/>
            <person name="Shaikh M.A."/>
            <person name="Suttiyut T."/>
            <person name="Ogas R."/>
            <person name="Tomko P."/>
            <person name="Gavelis G."/>
            <person name="Widhalm J.R."/>
            <person name="Wisecaver J.H."/>
        </authorList>
    </citation>
    <scope>NUCLEOTIDE SEQUENCE</scope>
    <source>
        <strain evidence="2">ECLA1</strain>
    </source>
</reference>
<evidence type="ECO:0000313" key="2">
    <source>
        <dbReference type="EMBL" id="KAK3771484.1"/>
    </source>
</evidence>
<feature type="compositionally biased region" description="Basic residues" evidence="1">
    <location>
        <begin position="1"/>
        <end position="11"/>
    </location>
</feature>